<evidence type="ECO:0000313" key="5">
    <source>
        <dbReference type="EMBL" id="KAL0881124.1"/>
    </source>
</evidence>
<dbReference type="InterPro" id="IPR002656">
    <property type="entry name" value="Acyl_transf_3_dom"/>
</dbReference>
<comment type="caution">
    <text evidence="5">The sequence shown here is derived from an EMBL/GenBank/DDBJ whole genome shotgun (WGS) entry which is preliminary data.</text>
</comment>
<dbReference type="EMBL" id="JBEUOH010000012">
    <property type="protein sequence ID" value="KAL0881124.1"/>
    <property type="molecule type" value="Genomic_DNA"/>
</dbReference>
<keyword evidence="2" id="KW-0812">Transmembrane</keyword>
<dbReference type="Pfam" id="PF01757">
    <property type="entry name" value="Acyl_transf_3"/>
    <property type="match status" value="1"/>
</dbReference>
<keyword evidence="2" id="KW-1133">Transmembrane helix</keyword>
<gene>
    <name evidence="5" type="ORF">ABMA27_002245</name>
</gene>
<feature type="transmembrane region" description="Helical" evidence="2">
    <location>
        <begin position="503"/>
        <end position="522"/>
    </location>
</feature>
<keyword evidence="2" id="KW-0472">Membrane</keyword>
<feature type="transmembrane region" description="Helical" evidence="2">
    <location>
        <begin position="285"/>
        <end position="303"/>
    </location>
</feature>
<feature type="signal peptide" evidence="3">
    <location>
        <begin position="1"/>
        <end position="19"/>
    </location>
</feature>
<dbReference type="InterPro" id="IPR006621">
    <property type="entry name" value="Nose-resist-to-fluoxetine_N"/>
</dbReference>
<feature type="transmembrane region" description="Helical" evidence="2">
    <location>
        <begin position="529"/>
        <end position="556"/>
    </location>
</feature>
<keyword evidence="6" id="KW-1185">Reference proteome</keyword>
<sequence length="700" mass="78890">MLTRIVCYTILLTAHFADGYLYWEVNRPALDQSLYEEALDPVLCQEHLTVIENDLALRLQFVDAGIRLPRGILEGNTNDLGNYHQCLGINQQLENSELQGKYCLVRVPLRQNLVFPQLLAPEHSEPNLNELISKLQGFVGLKLAAKGLAGAFNDSRVAPDDPLGALGDLELRMAVCLPKTCTTQEAISSLLFNVSEFGFEYREELCRLPNDKPWVAVDYVAVILFSLIGLLSLLSTIYDVVDKHVYKNETQKSTYIIFSIYTNCRRLLNFASGPDALHCVDGIRALAMLWVLIGHTFSSVHFWSNPLVGYEWQQSPEALWLVSATITVDTFFTLSGILVVYTTAGKISGKKLLQNLHLFYLNRLLRMFPVLATGVLIEASILNRLSDGPYWVEVANLVERCRTFWWTTLLHIQNYMSPSQMCIGVTWYLAIDVQLHILSPLVLFWVLSGTKTIAWVALVLAFVLQLTAATVYNFLMEFPSSSLNPIHADVMIRYFQQYYVNTLTRASPFMIGLIVGYILACARGKRVRLAWPIVVLCWVVAAGLLLFCIYCAYPILSPDWDNQVLDNLYNSFIRPIWALGIGWLIFACVHGYAGPINWLLSLQMFKLPARLSYAMYILHYGLMVVVNSSATAPEVWSVNRVMFRFLGHFCLVFMASFVVVLFIDAPCSILFKKILGGVPKGQKKPAVEPSESAKDTNKEV</sequence>
<evidence type="ECO:0000259" key="4">
    <source>
        <dbReference type="SMART" id="SM00703"/>
    </source>
</evidence>
<feature type="domain" description="Nose resistant-to-fluoxetine protein N-terminal" evidence="4">
    <location>
        <begin position="41"/>
        <end position="208"/>
    </location>
</feature>
<feature type="chain" id="PRO_5046855403" description="Nose resistant-to-fluoxetine protein N-terminal domain-containing protein" evidence="3">
    <location>
        <begin position="20"/>
        <end position="700"/>
    </location>
</feature>
<feature type="transmembrane region" description="Helical" evidence="2">
    <location>
        <begin position="642"/>
        <end position="663"/>
    </location>
</feature>
<feature type="transmembrane region" description="Helical" evidence="2">
    <location>
        <begin position="219"/>
        <end position="241"/>
    </location>
</feature>
<evidence type="ECO:0000313" key="6">
    <source>
        <dbReference type="Proteomes" id="UP001549920"/>
    </source>
</evidence>
<feature type="compositionally biased region" description="Basic and acidic residues" evidence="1">
    <location>
        <begin position="691"/>
        <end position="700"/>
    </location>
</feature>
<evidence type="ECO:0000256" key="1">
    <source>
        <dbReference type="SAM" id="MobiDB-lite"/>
    </source>
</evidence>
<dbReference type="PANTHER" id="PTHR11161:SF0">
    <property type="entry name" value="O-ACYLTRANSFERASE LIKE PROTEIN"/>
    <property type="match status" value="1"/>
</dbReference>
<feature type="transmembrane region" description="Helical" evidence="2">
    <location>
        <begin position="425"/>
        <end position="446"/>
    </location>
</feature>
<feature type="transmembrane region" description="Helical" evidence="2">
    <location>
        <begin position="318"/>
        <end position="343"/>
    </location>
</feature>
<name>A0ABR3HX37_LOXSC</name>
<organism evidence="5 6">
    <name type="scientific">Loxostege sticticalis</name>
    <name type="common">Beet webworm moth</name>
    <dbReference type="NCBI Taxonomy" id="481309"/>
    <lineage>
        <taxon>Eukaryota</taxon>
        <taxon>Metazoa</taxon>
        <taxon>Ecdysozoa</taxon>
        <taxon>Arthropoda</taxon>
        <taxon>Hexapoda</taxon>
        <taxon>Insecta</taxon>
        <taxon>Pterygota</taxon>
        <taxon>Neoptera</taxon>
        <taxon>Endopterygota</taxon>
        <taxon>Lepidoptera</taxon>
        <taxon>Glossata</taxon>
        <taxon>Ditrysia</taxon>
        <taxon>Pyraloidea</taxon>
        <taxon>Crambidae</taxon>
        <taxon>Pyraustinae</taxon>
        <taxon>Loxostege</taxon>
    </lineage>
</organism>
<protein>
    <recommendedName>
        <fullName evidence="4">Nose resistant-to-fluoxetine protein N-terminal domain-containing protein</fullName>
    </recommendedName>
</protein>
<keyword evidence="3" id="KW-0732">Signal</keyword>
<evidence type="ECO:0000256" key="2">
    <source>
        <dbReference type="SAM" id="Phobius"/>
    </source>
</evidence>
<feature type="transmembrane region" description="Helical" evidence="2">
    <location>
        <begin position="364"/>
        <end position="382"/>
    </location>
</feature>
<proteinExistence type="predicted"/>
<feature type="transmembrane region" description="Helical" evidence="2">
    <location>
        <begin position="611"/>
        <end position="630"/>
    </location>
</feature>
<dbReference type="SMART" id="SM00703">
    <property type="entry name" value="NRF"/>
    <property type="match status" value="1"/>
</dbReference>
<reference evidence="5 6" key="1">
    <citation type="submission" date="2024-06" db="EMBL/GenBank/DDBJ databases">
        <title>A chromosome-level genome assembly of beet webworm, Loxostege sticticalis.</title>
        <authorList>
            <person name="Zhang Y."/>
        </authorList>
    </citation>
    <scope>NUCLEOTIDE SEQUENCE [LARGE SCALE GENOMIC DNA]</scope>
    <source>
        <strain evidence="5">AQ026</strain>
        <tissue evidence="5">Whole body</tissue>
    </source>
</reference>
<dbReference type="Proteomes" id="UP001549920">
    <property type="component" value="Unassembled WGS sequence"/>
</dbReference>
<dbReference type="PANTHER" id="PTHR11161">
    <property type="entry name" value="O-ACYLTRANSFERASE"/>
    <property type="match status" value="1"/>
</dbReference>
<feature type="transmembrane region" description="Helical" evidence="2">
    <location>
        <begin position="453"/>
        <end position="475"/>
    </location>
</feature>
<feature type="transmembrane region" description="Helical" evidence="2">
    <location>
        <begin position="576"/>
        <end position="599"/>
    </location>
</feature>
<accession>A0ABR3HX37</accession>
<feature type="region of interest" description="Disordered" evidence="1">
    <location>
        <begin position="679"/>
        <end position="700"/>
    </location>
</feature>
<evidence type="ECO:0000256" key="3">
    <source>
        <dbReference type="SAM" id="SignalP"/>
    </source>
</evidence>
<dbReference type="Pfam" id="PF20146">
    <property type="entry name" value="NRF"/>
    <property type="match status" value="1"/>
</dbReference>
<dbReference type="InterPro" id="IPR052728">
    <property type="entry name" value="O2_lipid_transport_reg"/>
</dbReference>